<protein>
    <recommendedName>
        <fullName evidence="3">WSC domain-containing protein</fullName>
    </recommendedName>
</protein>
<gene>
    <name evidence="4" type="ORF">BOX15_Mlig001137g6</name>
</gene>
<dbReference type="PANTHER" id="PTHR45964:SF5">
    <property type="entry name" value="WSCD FAMILY MEMBER CG9164"/>
    <property type="match status" value="1"/>
</dbReference>
<dbReference type="PANTHER" id="PTHR45964">
    <property type="entry name" value="WSCD FAMILY MEMBER CG9164"/>
    <property type="match status" value="1"/>
</dbReference>
<proteinExistence type="predicted"/>
<dbReference type="Proteomes" id="UP000215902">
    <property type="component" value="Unassembled WGS sequence"/>
</dbReference>
<organism evidence="4 5">
    <name type="scientific">Macrostomum lignano</name>
    <dbReference type="NCBI Taxonomy" id="282301"/>
    <lineage>
        <taxon>Eukaryota</taxon>
        <taxon>Metazoa</taxon>
        <taxon>Spiralia</taxon>
        <taxon>Lophotrochozoa</taxon>
        <taxon>Platyhelminthes</taxon>
        <taxon>Rhabditophora</taxon>
        <taxon>Macrostomorpha</taxon>
        <taxon>Macrostomida</taxon>
        <taxon>Macrostomidae</taxon>
        <taxon>Macrostomum</taxon>
    </lineage>
</organism>
<feature type="chain" id="PRO_5012356897" description="WSC domain-containing protein" evidence="2">
    <location>
        <begin position="23"/>
        <end position="148"/>
    </location>
</feature>
<sequence>MNCVYRCILLFSLSCQLHTAWSIGYLETENLKWQLIGCFKSDASKLALQNKMTDPVGKKFMSHSICQAACKGAGYTYFGLMKGSECYCDSTIQIKDSLLYEISSCRHLCSGNEQQLCGGLKTMLVFDTFLKSRFGCPDTRLFNSCGKV</sequence>
<dbReference type="SMART" id="SM00321">
    <property type="entry name" value="WSC"/>
    <property type="match status" value="1"/>
</dbReference>
<reference evidence="4 5" key="1">
    <citation type="submission" date="2017-06" db="EMBL/GenBank/DDBJ databases">
        <title>A platform for efficient transgenesis in Macrostomum lignano, a flatworm model organism for stem cell research.</title>
        <authorList>
            <person name="Berezikov E."/>
        </authorList>
    </citation>
    <scope>NUCLEOTIDE SEQUENCE [LARGE SCALE GENOMIC DNA]</scope>
    <source>
        <strain evidence="4">DV1</strain>
        <tissue evidence="4">Whole organism</tissue>
    </source>
</reference>
<dbReference type="Pfam" id="PF01822">
    <property type="entry name" value="WSC"/>
    <property type="match status" value="1"/>
</dbReference>
<evidence type="ECO:0000313" key="4">
    <source>
        <dbReference type="EMBL" id="PAA91552.1"/>
    </source>
</evidence>
<keyword evidence="1" id="KW-0677">Repeat</keyword>
<accession>A0A267H1X0</accession>
<dbReference type="InterPro" id="IPR051589">
    <property type="entry name" value="Sialate-O-sulfotransferase"/>
</dbReference>
<dbReference type="InterPro" id="IPR002889">
    <property type="entry name" value="WSC_carb-bd"/>
</dbReference>
<keyword evidence="5" id="KW-1185">Reference proteome</keyword>
<dbReference type="OrthoDB" id="6151979at2759"/>
<evidence type="ECO:0000256" key="2">
    <source>
        <dbReference type="SAM" id="SignalP"/>
    </source>
</evidence>
<evidence type="ECO:0000259" key="3">
    <source>
        <dbReference type="PROSITE" id="PS51212"/>
    </source>
</evidence>
<feature type="domain" description="WSC" evidence="3">
    <location>
        <begin position="32"/>
        <end position="129"/>
    </location>
</feature>
<keyword evidence="2" id="KW-0732">Signal</keyword>
<evidence type="ECO:0000256" key="1">
    <source>
        <dbReference type="ARBA" id="ARBA00022737"/>
    </source>
</evidence>
<name>A0A267H1X0_9PLAT</name>
<dbReference type="STRING" id="282301.A0A267H1X0"/>
<dbReference type="AlphaFoldDB" id="A0A267H1X0"/>
<dbReference type="EMBL" id="NIVC01000084">
    <property type="protein sequence ID" value="PAA91552.1"/>
    <property type="molecule type" value="Genomic_DNA"/>
</dbReference>
<comment type="caution">
    <text evidence="4">The sequence shown here is derived from an EMBL/GenBank/DDBJ whole genome shotgun (WGS) entry which is preliminary data.</text>
</comment>
<feature type="signal peptide" evidence="2">
    <location>
        <begin position="1"/>
        <end position="22"/>
    </location>
</feature>
<dbReference type="PROSITE" id="PS51212">
    <property type="entry name" value="WSC"/>
    <property type="match status" value="1"/>
</dbReference>
<evidence type="ECO:0000313" key="5">
    <source>
        <dbReference type="Proteomes" id="UP000215902"/>
    </source>
</evidence>